<dbReference type="SUPFAM" id="SSF103473">
    <property type="entry name" value="MFS general substrate transporter"/>
    <property type="match status" value="1"/>
</dbReference>
<feature type="transmembrane region" description="Helical" evidence="7">
    <location>
        <begin position="138"/>
        <end position="159"/>
    </location>
</feature>
<gene>
    <name evidence="9" type="ORF">NA57DRAFT_66243</name>
</gene>
<dbReference type="AlphaFoldDB" id="A0A9P4M6Q2"/>
<name>A0A9P4M6Q2_9PEZI</name>
<feature type="transmembrane region" description="Helical" evidence="7">
    <location>
        <begin position="201"/>
        <end position="221"/>
    </location>
</feature>
<organism evidence="9 10">
    <name type="scientific">Rhizodiscina lignyota</name>
    <dbReference type="NCBI Taxonomy" id="1504668"/>
    <lineage>
        <taxon>Eukaryota</taxon>
        <taxon>Fungi</taxon>
        <taxon>Dikarya</taxon>
        <taxon>Ascomycota</taxon>
        <taxon>Pezizomycotina</taxon>
        <taxon>Dothideomycetes</taxon>
        <taxon>Pleosporomycetidae</taxon>
        <taxon>Aulographales</taxon>
        <taxon>Rhizodiscinaceae</taxon>
        <taxon>Rhizodiscina</taxon>
    </lineage>
</organism>
<evidence type="ECO:0000256" key="5">
    <source>
        <dbReference type="ARBA" id="ARBA00023136"/>
    </source>
</evidence>
<accession>A0A9P4M6Q2</accession>
<dbReference type="InterPro" id="IPR011701">
    <property type="entry name" value="MFS"/>
</dbReference>
<comment type="subcellular location">
    <subcellularLocation>
        <location evidence="1">Membrane</location>
        <topology evidence="1">Multi-pass membrane protein</topology>
    </subcellularLocation>
</comment>
<reference evidence="9" key="1">
    <citation type="journal article" date="2020" name="Stud. Mycol.">
        <title>101 Dothideomycetes genomes: a test case for predicting lifestyles and emergence of pathogens.</title>
        <authorList>
            <person name="Haridas S."/>
            <person name="Albert R."/>
            <person name="Binder M."/>
            <person name="Bloem J."/>
            <person name="Labutti K."/>
            <person name="Salamov A."/>
            <person name="Andreopoulos B."/>
            <person name="Baker S."/>
            <person name="Barry K."/>
            <person name="Bills G."/>
            <person name="Bluhm B."/>
            <person name="Cannon C."/>
            <person name="Castanera R."/>
            <person name="Culley D."/>
            <person name="Daum C."/>
            <person name="Ezra D."/>
            <person name="Gonzalez J."/>
            <person name="Henrissat B."/>
            <person name="Kuo A."/>
            <person name="Liang C."/>
            <person name="Lipzen A."/>
            <person name="Lutzoni F."/>
            <person name="Magnuson J."/>
            <person name="Mondo S."/>
            <person name="Nolan M."/>
            <person name="Ohm R."/>
            <person name="Pangilinan J."/>
            <person name="Park H.-J."/>
            <person name="Ramirez L."/>
            <person name="Alfaro M."/>
            <person name="Sun H."/>
            <person name="Tritt A."/>
            <person name="Yoshinaga Y."/>
            <person name="Zwiers L.-H."/>
            <person name="Turgeon B."/>
            <person name="Goodwin S."/>
            <person name="Spatafora J."/>
            <person name="Crous P."/>
            <person name="Grigoriev I."/>
        </authorList>
    </citation>
    <scope>NUCLEOTIDE SEQUENCE</scope>
    <source>
        <strain evidence="9">CBS 133067</strain>
    </source>
</reference>
<evidence type="ECO:0000313" key="9">
    <source>
        <dbReference type="EMBL" id="KAF2099115.1"/>
    </source>
</evidence>
<keyword evidence="10" id="KW-1185">Reference proteome</keyword>
<dbReference type="PANTHER" id="PTHR43791:SF103">
    <property type="entry name" value="MAJOR FACILITATOR SUPERFAMILY (MFS) PROFILE DOMAIN-CONTAINING PROTEIN-RELATED"/>
    <property type="match status" value="1"/>
</dbReference>
<feature type="transmembrane region" description="Helical" evidence="7">
    <location>
        <begin position="357"/>
        <end position="382"/>
    </location>
</feature>
<dbReference type="Gene3D" id="1.20.1250.20">
    <property type="entry name" value="MFS general substrate transporter like domains"/>
    <property type="match status" value="1"/>
</dbReference>
<dbReference type="GO" id="GO:0022857">
    <property type="term" value="F:transmembrane transporter activity"/>
    <property type="evidence" value="ECO:0007669"/>
    <property type="project" value="InterPro"/>
</dbReference>
<evidence type="ECO:0000256" key="4">
    <source>
        <dbReference type="ARBA" id="ARBA00022989"/>
    </source>
</evidence>
<feature type="transmembrane region" description="Helical" evidence="7">
    <location>
        <begin position="333"/>
        <end position="351"/>
    </location>
</feature>
<protein>
    <submittedName>
        <fullName evidence="9">Pantothenate transporter</fullName>
    </submittedName>
</protein>
<feature type="transmembrane region" description="Helical" evidence="7">
    <location>
        <begin position="420"/>
        <end position="444"/>
    </location>
</feature>
<dbReference type="InterPro" id="IPR036259">
    <property type="entry name" value="MFS_trans_sf"/>
</dbReference>
<sequence>MDEKHVDKPIAKSTSLDVEESSGIGYTAEEERRLVRKLDSVILPTMCIVFFLQYLDKQSLGYAGVFDLITDLNLTGSQYSWCSGIFYVGQLVSEYPFIYLMSRLPLMKFVGATAVAWGIICMCLAAPTNFAGFATVRFLLGFAEGAVSPAFVTISSIWYKKREHPVRVGVWVTMNAMAQVVGSLLMYGIAKHDHGLAPWRVLFIICGSLTLAGGVLFYFIMPDGPDQAWFLTAREKEVLKMRLAKDREGGDKTSFSLPQLKESLLDVKTYFSFAFGVLVTMQSSVLTFASLVINNIGYSKFQSMLYTSPSGAIQACFIWIGVFGCYLFPKNRALVSIILIIPPLIGNVLLLKLPISAGWGVVIASWLSSCISDIMVILLSLLASNVKGNTKRAVANTAFFIGYCAGCIGGPQLWTHKPRYFEGVVTAIVTWVLLFIFLCAYWYICATENKKRDAEPQFEQSIEVGADITDKIDRSFRYSY</sequence>
<evidence type="ECO:0000313" key="10">
    <source>
        <dbReference type="Proteomes" id="UP000799772"/>
    </source>
</evidence>
<feature type="transmembrane region" description="Helical" evidence="7">
    <location>
        <begin position="305"/>
        <end position="326"/>
    </location>
</feature>
<dbReference type="PROSITE" id="PS50850">
    <property type="entry name" value="MFS"/>
    <property type="match status" value="1"/>
</dbReference>
<feature type="transmembrane region" description="Helical" evidence="7">
    <location>
        <begin position="109"/>
        <end position="132"/>
    </location>
</feature>
<keyword evidence="4 7" id="KW-1133">Transmembrane helix</keyword>
<proteinExistence type="inferred from homology"/>
<dbReference type="InterPro" id="IPR020846">
    <property type="entry name" value="MFS_dom"/>
</dbReference>
<dbReference type="OrthoDB" id="6730379at2759"/>
<dbReference type="PANTHER" id="PTHR43791">
    <property type="entry name" value="PERMEASE-RELATED"/>
    <property type="match status" value="1"/>
</dbReference>
<comment type="caution">
    <text evidence="9">The sequence shown here is derived from an EMBL/GenBank/DDBJ whole genome shotgun (WGS) entry which is preliminary data.</text>
</comment>
<evidence type="ECO:0000256" key="3">
    <source>
        <dbReference type="ARBA" id="ARBA00022692"/>
    </source>
</evidence>
<dbReference type="FunFam" id="1.20.1250.20:FF:000064">
    <property type="entry name" value="MFS allantoate transporter"/>
    <property type="match status" value="1"/>
</dbReference>
<dbReference type="Proteomes" id="UP000799772">
    <property type="component" value="Unassembled WGS sequence"/>
</dbReference>
<evidence type="ECO:0000256" key="7">
    <source>
        <dbReference type="SAM" id="Phobius"/>
    </source>
</evidence>
<evidence type="ECO:0000256" key="1">
    <source>
        <dbReference type="ARBA" id="ARBA00004141"/>
    </source>
</evidence>
<feature type="transmembrane region" description="Helical" evidence="7">
    <location>
        <begin position="394"/>
        <end position="414"/>
    </location>
</feature>
<evidence type="ECO:0000259" key="8">
    <source>
        <dbReference type="PROSITE" id="PS50850"/>
    </source>
</evidence>
<feature type="transmembrane region" description="Helical" evidence="7">
    <location>
        <begin position="168"/>
        <end position="189"/>
    </location>
</feature>
<evidence type="ECO:0000256" key="6">
    <source>
        <dbReference type="ARBA" id="ARBA00037968"/>
    </source>
</evidence>
<comment type="similarity">
    <text evidence="6">Belongs to the major facilitator superfamily. Allantoate permease family.</text>
</comment>
<keyword evidence="2" id="KW-0813">Transport</keyword>
<dbReference type="GO" id="GO:0016020">
    <property type="term" value="C:membrane"/>
    <property type="evidence" value="ECO:0007669"/>
    <property type="project" value="UniProtKB-SubCell"/>
</dbReference>
<evidence type="ECO:0000256" key="2">
    <source>
        <dbReference type="ARBA" id="ARBA00022448"/>
    </source>
</evidence>
<dbReference type="EMBL" id="ML978126">
    <property type="protein sequence ID" value="KAF2099115.1"/>
    <property type="molecule type" value="Genomic_DNA"/>
</dbReference>
<keyword evidence="3 7" id="KW-0812">Transmembrane</keyword>
<feature type="domain" description="Major facilitator superfamily (MFS) profile" evidence="8">
    <location>
        <begin position="42"/>
        <end position="480"/>
    </location>
</feature>
<keyword evidence="5 7" id="KW-0472">Membrane</keyword>
<dbReference type="Pfam" id="PF07690">
    <property type="entry name" value="MFS_1"/>
    <property type="match status" value="1"/>
</dbReference>
<feature type="transmembrane region" description="Helical" evidence="7">
    <location>
        <begin position="270"/>
        <end position="293"/>
    </location>
</feature>